<feature type="domain" description="Reverse transcriptase zinc-binding" evidence="1">
    <location>
        <begin position="24"/>
        <end position="98"/>
    </location>
</feature>
<sequence length="193" mass="22590">MLMISFNVLCQHLEDCQMENLATFHGSTSCDAWKLTWKSWVPPRVKFFQWLANLDRCWTADRLHRRGLQHHPRCVLCDQEHETMRHLLVTCPFSRQVWHDTLSWLRWTCRPPDQEASLNDWWMQIKLDTPKAMRKGLATATLLTAWMLWKHRNSCVFDGEQPSTAMLSAKIREEASLWVRAGATGLGTIMPLT</sequence>
<dbReference type="Pfam" id="PF13966">
    <property type="entry name" value="zf-RVT"/>
    <property type="match status" value="1"/>
</dbReference>
<dbReference type="EnsemblPlants" id="HORVU.MOREX.r3.4HG0414450.1">
    <property type="protein sequence ID" value="HORVU.MOREX.r3.4HG0414450.1.CDS1"/>
    <property type="gene ID" value="HORVU.MOREX.r3.4HG0414450"/>
</dbReference>
<reference evidence="2" key="3">
    <citation type="submission" date="2022-01" db="UniProtKB">
        <authorList>
            <consortium name="EnsemblPlants"/>
        </authorList>
    </citation>
    <scope>IDENTIFICATION</scope>
    <source>
        <strain evidence="2">subsp. vulgare</strain>
    </source>
</reference>
<protein>
    <recommendedName>
        <fullName evidence="1">Reverse transcriptase zinc-binding domain-containing protein</fullName>
    </recommendedName>
</protein>
<proteinExistence type="predicted"/>
<evidence type="ECO:0000259" key="1">
    <source>
        <dbReference type="Pfam" id="PF13966"/>
    </source>
</evidence>
<dbReference type="InterPro" id="IPR026960">
    <property type="entry name" value="RVT-Znf"/>
</dbReference>
<dbReference type="Gramene" id="HORVU.MOREX.r3.4HG0414450.1">
    <property type="protein sequence ID" value="HORVU.MOREX.r3.4HG0414450.1.CDS1"/>
    <property type="gene ID" value="HORVU.MOREX.r3.4HG0414450"/>
</dbReference>
<evidence type="ECO:0000313" key="2">
    <source>
        <dbReference type="EnsemblPlants" id="HORVU.MOREX.r3.4HG0414450.1.CDS1"/>
    </source>
</evidence>
<keyword evidence="3" id="KW-1185">Reference proteome</keyword>
<dbReference type="AlphaFoldDB" id="A0A8I6XV68"/>
<reference evidence="3" key="1">
    <citation type="journal article" date="2012" name="Nature">
        <title>A physical, genetic and functional sequence assembly of the barley genome.</title>
        <authorList>
            <consortium name="The International Barley Genome Sequencing Consortium"/>
            <person name="Mayer K.F."/>
            <person name="Waugh R."/>
            <person name="Brown J.W."/>
            <person name="Schulman A."/>
            <person name="Langridge P."/>
            <person name="Platzer M."/>
            <person name="Fincher G.B."/>
            <person name="Muehlbauer G.J."/>
            <person name="Sato K."/>
            <person name="Close T.J."/>
            <person name="Wise R.P."/>
            <person name="Stein N."/>
        </authorList>
    </citation>
    <scope>NUCLEOTIDE SEQUENCE [LARGE SCALE GENOMIC DNA]</scope>
    <source>
        <strain evidence="3">cv. Morex</strain>
    </source>
</reference>
<dbReference type="Proteomes" id="UP000011116">
    <property type="component" value="Chromosome 4H"/>
</dbReference>
<dbReference type="PANTHER" id="PTHR47746">
    <property type="entry name" value="ZF-RVT DOMAIN-CONTAINING PROTEIN"/>
    <property type="match status" value="1"/>
</dbReference>
<reference evidence="2" key="2">
    <citation type="submission" date="2020-10" db="EMBL/GenBank/DDBJ databases">
        <authorList>
            <person name="Scholz U."/>
            <person name="Mascher M."/>
            <person name="Fiebig A."/>
        </authorList>
    </citation>
    <scope>NUCLEOTIDE SEQUENCE [LARGE SCALE GENOMIC DNA]</scope>
    <source>
        <strain evidence="2">cv. Morex</strain>
    </source>
</reference>
<name>A0A8I6XV68_HORVV</name>
<accession>A0A8I6XV68</accession>
<evidence type="ECO:0000313" key="3">
    <source>
        <dbReference type="Proteomes" id="UP000011116"/>
    </source>
</evidence>
<organism evidence="2 3">
    <name type="scientific">Hordeum vulgare subsp. vulgare</name>
    <name type="common">Domesticated barley</name>
    <dbReference type="NCBI Taxonomy" id="112509"/>
    <lineage>
        <taxon>Eukaryota</taxon>
        <taxon>Viridiplantae</taxon>
        <taxon>Streptophyta</taxon>
        <taxon>Embryophyta</taxon>
        <taxon>Tracheophyta</taxon>
        <taxon>Spermatophyta</taxon>
        <taxon>Magnoliopsida</taxon>
        <taxon>Liliopsida</taxon>
        <taxon>Poales</taxon>
        <taxon>Poaceae</taxon>
        <taxon>BOP clade</taxon>
        <taxon>Pooideae</taxon>
        <taxon>Triticodae</taxon>
        <taxon>Triticeae</taxon>
        <taxon>Hordeinae</taxon>
        <taxon>Hordeum</taxon>
    </lineage>
</organism>
<dbReference type="PANTHER" id="PTHR47746:SF88">
    <property type="entry name" value="RNA-DIRECTED DNA POLYMERASE (REVERSE TRANSCRIPTASE)-RELATED FAMILY PROTEIN-RELATED"/>
    <property type="match status" value="1"/>
</dbReference>